<sequence length="407" mass="44887">MKKILPLVILVSLFFNCSKNEGSSTIDTPEFTVPDTKDIVMYEINIGSFSAAGDINGITNRLNHLQTLGINTIWLMPIHPIGTVNSFGSPYCVKDYQGVNPQLGNFNDIKNLVAAAHERNMAVILDWVANHTAWDHPWITEHPNWYTQDGMGNIIHPAGTNWTDVADLNFTNVAMRAEMIAAMKFWITEAGIDGFRCDAADLVPFDFWQQAITSLQSSTPKNLLFLAEGTRNDHFSAGFQMNFGWDFYNTVKSIFVSNGNAGQLYATHLSENEPVPSGKRKLRFTTNHDLSNELTPIGVFGTKKAALAASAATLFMNGTPLLYSGQEVGVSNPTLYTSGQTISWNSNADMLVAYRALLQFYSSSDVAKNGTLNYVNHPDLIVFEKTLGDAKLLVVINSNCCTTFSKN</sequence>
<reference evidence="2" key="1">
    <citation type="journal article" date="2014" name="Int. J. Syst. Evol. Microbiol.">
        <title>Complete genome sequence of Corynebacterium casei LMG S-19264T (=DSM 44701T), isolated from a smear-ripened cheese.</title>
        <authorList>
            <consortium name="US DOE Joint Genome Institute (JGI-PGF)"/>
            <person name="Walter F."/>
            <person name="Albersmeier A."/>
            <person name="Kalinowski J."/>
            <person name="Ruckert C."/>
        </authorList>
    </citation>
    <scope>NUCLEOTIDE SEQUENCE</scope>
    <source>
        <strain evidence="2">CGMCC 1.12506</strain>
    </source>
</reference>
<dbReference type="InterPro" id="IPR006047">
    <property type="entry name" value="GH13_cat_dom"/>
</dbReference>
<dbReference type="PANTHER" id="PTHR47786">
    <property type="entry name" value="ALPHA-1,4-GLUCAN:MALTOSE-1-PHOSPHATE MALTOSYLTRANSFERASE"/>
    <property type="match status" value="1"/>
</dbReference>
<dbReference type="EMBL" id="BMFG01000016">
    <property type="protein sequence ID" value="GGD36186.1"/>
    <property type="molecule type" value="Genomic_DNA"/>
</dbReference>
<dbReference type="RefSeq" id="WP_188363190.1">
    <property type="nucleotide sequence ID" value="NZ_BMFG01000016.1"/>
</dbReference>
<comment type="caution">
    <text evidence="2">The sequence shown here is derived from an EMBL/GenBank/DDBJ whole genome shotgun (WGS) entry which is preliminary data.</text>
</comment>
<dbReference type="SUPFAM" id="SSF51445">
    <property type="entry name" value="(Trans)glycosidases"/>
    <property type="match status" value="1"/>
</dbReference>
<dbReference type="CDD" id="cd11313">
    <property type="entry name" value="AmyAc_arch_bac_AmyA"/>
    <property type="match status" value="1"/>
</dbReference>
<gene>
    <name evidence="2" type="ORF">GCM10011343_27540</name>
</gene>
<organism evidence="2 3">
    <name type="scientific">Flavobacterium orientale</name>
    <dbReference type="NCBI Taxonomy" id="1756020"/>
    <lineage>
        <taxon>Bacteria</taxon>
        <taxon>Pseudomonadati</taxon>
        <taxon>Bacteroidota</taxon>
        <taxon>Flavobacteriia</taxon>
        <taxon>Flavobacteriales</taxon>
        <taxon>Flavobacteriaceae</taxon>
        <taxon>Flavobacterium</taxon>
    </lineage>
</organism>
<dbReference type="SMART" id="SM00642">
    <property type="entry name" value="Aamy"/>
    <property type="match status" value="1"/>
</dbReference>
<proteinExistence type="predicted"/>
<protein>
    <recommendedName>
        <fullName evidence="1">Glycosyl hydrolase family 13 catalytic domain-containing protein</fullName>
    </recommendedName>
</protein>
<accession>A0A916YAD2</accession>
<evidence type="ECO:0000313" key="3">
    <source>
        <dbReference type="Proteomes" id="UP000625735"/>
    </source>
</evidence>
<feature type="domain" description="Glycosyl hydrolase family 13 catalytic" evidence="1">
    <location>
        <begin position="43"/>
        <end position="361"/>
    </location>
</feature>
<dbReference type="Gene3D" id="3.20.20.80">
    <property type="entry name" value="Glycosidases"/>
    <property type="match status" value="1"/>
</dbReference>
<reference evidence="2" key="2">
    <citation type="submission" date="2020-09" db="EMBL/GenBank/DDBJ databases">
        <authorList>
            <person name="Sun Q."/>
            <person name="Zhou Y."/>
        </authorList>
    </citation>
    <scope>NUCLEOTIDE SEQUENCE</scope>
    <source>
        <strain evidence="2">CGMCC 1.12506</strain>
    </source>
</reference>
<dbReference type="InterPro" id="IPR017853">
    <property type="entry name" value="GH"/>
</dbReference>
<dbReference type="Pfam" id="PF00128">
    <property type="entry name" value="Alpha-amylase"/>
    <property type="match status" value="2"/>
</dbReference>
<name>A0A916YAD2_9FLAO</name>
<evidence type="ECO:0000313" key="2">
    <source>
        <dbReference type="EMBL" id="GGD36186.1"/>
    </source>
</evidence>
<keyword evidence="3" id="KW-1185">Reference proteome</keyword>
<dbReference type="GO" id="GO:0005975">
    <property type="term" value="P:carbohydrate metabolic process"/>
    <property type="evidence" value="ECO:0007669"/>
    <property type="project" value="InterPro"/>
</dbReference>
<dbReference type="Proteomes" id="UP000625735">
    <property type="component" value="Unassembled WGS sequence"/>
</dbReference>
<dbReference type="PANTHER" id="PTHR47786:SF2">
    <property type="entry name" value="GLYCOSYL HYDROLASE FAMILY 13 CATALYTIC DOMAIN-CONTAINING PROTEIN"/>
    <property type="match status" value="1"/>
</dbReference>
<evidence type="ECO:0000259" key="1">
    <source>
        <dbReference type="SMART" id="SM00642"/>
    </source>
</evidence>
<dbReference type="AlphaFoldDB" id="A0A916YAD2"/>